<evidence type="ECO:0000256" key="2">
    <source>
        <dbReference type="ARBA" id="ARBA00013064"/>
    </source>
</evidence>
<dbReference type="InterPro" id="IPR050438">
    <property type="entry name" value="LMW_PTPase"/>
</dbReference>
<dbReference type="Gene3D" id="3.40.50.2300">
    <property type="match status" value="1"/>
</dbReference>
<dbReference type="OrthoDB" id="9784339at2"/>
<evidence type="ECO:0000259" key="7">
    <source>
        <dbReference type="SMART" id="SM00226"/>
    </source>
</evidence>
<proteinExistence type="inferred from homology"/>
<evidence type="ECO:0000256" key="5">
    <source>
        <dbReference type="ARBA" id="ARBA00051722"/>
    </source>
</evidence>
<keyword evidence="3" id="KW-0378">Hydrolase</keyword>
<accession>A0A285CS68</accession>
<feature type="active site" description="Nucleophile" evidence="6">
    <location>
        <position position="8"/>
    </location>
</feature>
<reference evidence="8 9" key="1">
    <citation type="submission" date="2017-08" db="EMBL/GenBank/DDBJ databases">
        <authorList>
            <person name="de Groot N.N."/>
        </authorList>
    </citation>
    <scope>NUCLEOTIDE SEQUENCE [LARGE SCALE GENOMIC DNA]</scope>
    <source>
        <strain evidence="8 9">JC228</strain>
    </source>
</reference>
<evidence type="ECO:0000256" key="4">
    <source>
        <dbReference type="ARBA" id="ARBA00022912"/>
    </source>
</evidence>
<dbReference type="RefSeq" id="WP_097158506.1">
    <property type="nucleotide sequence ID" value="NZ_JBEPMQ010000010.1"/>
</dbReference>
<dbReference type="PRINTS" id="PR00719">
    <property type="entry name" value="LMWPTPASE"/>
</dbReference>
<keyword evidence="9" id="KW-1185">Reference proteome</keyword>
<keyword evidence="4" id="KW-0904">Protein phosphatase</keyword>
<dbReference type="SUPFAM" id="SSF52788">
    <property type="entry name" value="Phosphotyrosine protein phosphatases I"/>
    <property type="match status" value="1"/>
</dbReference>
<evidence type="ECO:0000256" key="6">
    <source>
        <dbReference type="PIRSR" id="PIRSR617867-1"/>
    </source>
</evidence>
<dbReference type="GO" id="GO:0004725">
    <property type="term" value="F:protein tyrosine phosphatase activity"/>
    <property type="evidence" value="ECO:0007669"/>
    <property type="project" value="UniProtKB-EC"/>
</dbReference>
<evidence type="ECO:0000313" key="8">
    <source>
        <dbReference type="EMBL" id="SNX70401.1"/>
    </source>
</evidence>
<evidence type="ECO:0000313" key="9">
    <source>
        <dbReference type="Proteomes" id="UP000219546"/>
    </source>
</evidence>
<evidence type="ECO:0000256" key="1">
    <source>
        <dbReference type="ARBA" id="ARBA00011063"/>
    </source>
</evidence>
<name>A0A285CS68_9BACI</name>
<dbReference type="SMART" id="SM00226">
    <property type="entry name" value="LMWPc"/>
    <property type="match status" value="1"/>
</dbReference>
<organism evidence="8 9">
    <name type="scientific">Bacillus oleivorans</name>
    <dbReference type="NCBI Taxonomy" id="1448271"/>
    <lineage>
        <taxon>Bacteria</taxon>
        <taxon>Bacillati</taxon>
        <taxon>Bacillota</taxon>
        <taxon>Bacilli</taxon>
        <taxon>Bacillales</taxon>
        <taxon>Bacillaceae</taxon>
        <taxon>Bacillus</taxon>
    </lineage>
</organism>
<comment type="catalytic activity">
    <reaction evidence="5">
        <text>O-phospho-L-tyrosyl-[protein] + H2O = L-tyrosyl-[protein] + phosphate</text>
        <dbReference type="Rhea" id="RHEA:10684"/>
        <dbReference type="Rhea" id="RHEA-COMP:10136"/>
        <dbReference type="Rhea" id="RHEA-COMP:20101"/>
        <dbReference type="ChEBI" id="CHEBI:15377"/>
        <dbReference type="ChEBI" id="CHEBI:43474"/>
        <dbReference type="ChEBI" id="CHEBI:46858"/>
        <dbReference type="ChEBI" id="CHEBI:61978"/>
        <dbReference type="EC" id="3.1.3.48"/>
    </reaction>
</comment>
<feature type="domain" description="Phosphotyrosine protein phosphatase I" evidence="7">
    <location>
        <begin position="2"/>
        <end position="149"/>
    </location>
</feature>
<protein>
    <recommendedName>
        <fullName evidence="2">protein-tyrosine-phosphatase</fullName>
        <ecNumber evidence="2">3.1.3.48</ecNumber>
    </recommendedName>
</protein>
<gene>
    <name evidence="8" type="ORF">SAMN05877753_104100</name>
</gene>
<dbReference type="PANTHER" id="PTHR11717">
    <property type="entry name" value="LOW MOLECULAR WEIGHT PROTEIN TYROSINE PHOSPHATASE"/>
    <property type="match status" value="1"/>
</dbReference>
<dbReference type="FunFam" id="3.40.50.2300:FF:000113">
    <property type="entry name" value="Low molecular weight protein-tyrosine-phosphatase"/>
    <property type="match status" value="1"/>
</dbReference>
<evidence type="ECO:0000256" key="3">
    <source>
        <dbReference type="ARBA" id="ARBA00022801"/>
    </source>
</evidence>
<comment type="similarity">
    <text evidence="1">Belongs to the low molecular weight phosphotyrosine protein phosphatase family.</text>
</comment>
<dbReference type="EC" id="3.1.3.48" evidence="2"/>
<dbReference type="InterPro" id="IPR017867">
    <property type="entry name" value="Tyr_phospatase_low_mol_wt"/>
</dbReference>
<sequence>MIRVLFVCLGNICRSPLAEAVFRHNVKQSNLENQIEIDSAGTGGWHIGNPPHQGTREILQQNEISFDGIVARQVSSNDLEEFDYIIAMDASNIENLKKLTKQFPASKVYRLMDFVHQPSVMDIPDPYFTGNFEEVYQLVEEGCTHLLHFIIKQHEGIEQNK</sequence>
<dbReference type="Proteomes" id="UP000219546">
    <property type="component" value="Unassembled WGS sequence"/>
</dbReference>
<dbReference type="InterPro" id="IPR023485">
    <property type="entry name" value="Ptyr_pPase"/>
</dbReference>
<dbReference type="Pfam" id="PF01451">
    <property type="entry name" value="LMWPc"/>
    <property type="match status" value="1"/>
</dbReference>
<dbReference type="AlphaFoldDB" id="A0A285CS68"/>
<dbReference type="InterPro" id="IPR036196">
    <property type="entry name" value="Ptyr_pPase_sf"/>
</dbReference>
<feature type="active site" description="Proton donor" evidence="6">
    <location>
        <position position="125"/>
    </location>
</feature>
<dbReference type="EMBL" id="OAOP01000004">
    <property type="protein sequence ID" value="SNX70401.1"/>
    <property type="molecule type" value="Genomic_DNA"/>
</dbReference>
<feature type="active site" evidence="6">
    <location>
        <position position="14"/>
    </location>
</feature>
<dbReference type="PANTHER" id="PTHR11717:SF7">
    <property type="entry name" value="LOW MOLECULAR WEIGHT PHOSPHOTYROSINE PROTEIN PHOSPHATASE"/>
    <property type="match status" value="1"/>
</dbReference>
<dbReference type="CDD" id="cd16343">
    <property type="entry name" value="LMWPTP"/>
    <property type="match status" value="1"/>
</dbReference>